<sequence length="918" mass="104746">MATSFKKHSRRNFRKKIVDEDDENQNDGEAENVPANEVSVVDKPKQFQPEKSKNKRAAVTPSNPLLSFDIDDEISKPKEKTKSKIKVVASSNSLLSFDEDIEDGSEVFKVKKSKESRRLAKKLEQERKKKDKINVGGVDGNVNDDQVQDDADEKLAALRAELSQMAGDDGEEAEENDDIDSASAETVKKEQVANSNAKVGISDISIPDAATIHAARKRREMARQTEQDFIPLDDTKRYEGQFLSAGRLVREDENDISDDEGEEGAITFSVARKRGAFPALDRRREVEAALANQELEEKSENEEAEDEELKRWEDEQIRKGVKGVMAPLKQPEELQTTDAFQQSYTQDNNYSSVLLFQQEQPYSYGIGYNELQTNGNQKYGPSATYNSVQTRHAVTVDMICDKMKQQLSSLQEVHRGHEMDLEKATSQLDTAQGNIKRLERQGRNAEQRFSFFQEMRGYVRDLIECLNNKVLEIDELERSMHALLKSRASNLVQRRQLDVNDQAQEFVNAQAGNSRQNSVKPADQAKLRRAAEREGRRARRRKHREKEKKNAQADLHHEGQSTDEEETETDSVKFKAETKRIMSAEKAIFEDVVEDFSSIDSIKSRFEDWKNKHEDCYRNAYISLCLPKLFAPFIRLQLLDWKPFEAKCMEIEEFRWYKSLVLFGCGEDPYDIDADDPDVKLIPGLLEKCIIPKLTGLFEHVWDPLSTKQTTLAIELIRGMAEVYPNFHAQNKTTQSLFAAITTRLRRSVSDDVFVPLYPKSLLDSKTSGALIFFQRQFWSCVKLMGNILMWEGLILSARLQEMAIDGLLNRYLLLALQHSHLYYDSLEKAKAIVAALPKQWFSDQQQTTMASLEALARYLATLAASMQRSSAGCPEAERKKARNGIKKVVQLLIQLRSIDKARLVAREHSMEEQVKDV</sequence>
<feature type="region of interest" description="Disordered" evidence="5">
    <location>
        <begin position="508"/>
        <end position="572"/>
    </location>
</feature>
<evidence type="ECO:0000313" key="8">
    <source>
        <dbReference type="Proteomes" id="UP001249851"/>
    </source>
</evidence>
<protein>
    <submittedName>
        <fullName evidence="7">PAX3- and PAX7-binding protein 1</fullName>
    </submittedName>
</protein>
<reference evidence="7" key="1">
    <citation type="journal article" date="2023" name="G3 (Bethesda)">
        <title>Whole genome assembly and annotation of the endangered Caribbean coral Acropora cervicornis.</title>
        <authorList>
            <person name="Selwyn J.D."/>
            <person name="Vollmer S.V."/>
        </authorList>
    </citation>
    <scope>NUCLEOTIDE SEQUENCE</scope>
    <source>
        <strain evidence="7">K2</strain>
    </source>
</reference>
<feature type="region of interest" description="Disordered" evidence="5">
    <location>
        <begin position="115"/>
        <end position="150"/>
    </location>
</feature>
<evidence type="ECO:0000256" key="1">
    <source>
        <dbReference type="ARBA" id="ARBA00004123"/>
    </source>
</evidence>
<dbReference type="AlphaFoldDB" id="A0AAD9R111"/>
<gene>
    <name evidence="7" type="ORF">P5673_004486</name>
</gene>
<dbReference type="GO" id="GO:0071008">
    <property type="term" value="C:U2-type post-mRNA release spliceosomal complex"/>
    <property type="evidence" value="ECO:0007669"/>
    <property type="project" value="InterPro"/>
</dbReference>
<feature type="compositionally biased region" description="Low complexity" evidence="5">
    <location>
        <begin position="134"/>
        <end position="145"/>
    </location>
</feature>
<evidence type="ECO:0000256" key="5">
    <source>
        <dbReference type="SAM" id="MobiDB-lite"/>
    </source>
</evidence>
<name>A0AAD9R111_ACRCE</name>
<keyword evidence="8" id="KW-1185">Reference proteome</keyword>
<evidence type="ECO:0000313" key="7">
    <source>
        <dbReference type="EMBL" id="KAK2570790.1"/>
    </source>
</evidence>
<feature type="compositionally biased region" description="Basic and acidic residues" evidence="5">
    <location>
        <begin position="40"/>
        <end position="52"/>
    </location>
</feature>
<comment type="similarity">
    <text evidence="2">Belongs to the GCF family.</text>
</comment>
<feature type="compositionally biased region" description="Basic and acidic residues" evidence="5">
    <location>
        <begin position="116"/>
        <end position="128"/>
    </location>
</feature>
<evidence type="ECO:0000256" key="2">
    <source>
        <dbReference type="ARBA" id="ARBA00010801"/>
    </source>
</evidence>
<evidence type="ECO:0000256" key="4">
    <source>
        <dbReference type="SAM" id="Coils"/>
    </source>
</evidence>
<feature type="compositionally biased region" description="Basic and acidic residues" evidence="5">
    <location>
        <begin position="73"/>
        <end position="82"/>
    </location>
</feature>
<keyword evidence="4" id="KW-0175">Coiled coil</keyword>
<feature type="compositionally biased region" description="Acidic residues" evidence="5">
    <location>
        <begin position="19"/>
        <end position="30"/>
    </location>
</feature>
<dbReference type="Pfam" id="PF15458">
    <property type="entry name" value="NTR2"/>
    <property type="match status" value="1"/>
</dbReference>
<organism evidence="7 8">
    <name type="scientific">Acropora cervicornis</name>
    <name type="common">Staghorn coral</name>
    <dbReference type="NCBI Taxonomy" id="6130"/>
    <lineage>
        <taxon>Eukaryota</taxon>
        <taxon>Metazoa</taxon>
        <taxon>Cnidaria</taxon>
        <taxon>Anthozoa</taxon>
        <taxon>Hexacorallia</taxon>
        <taxon>Scleractinia</taxon>
        <taxon>Astrocoeniina</taxon>
        <taxon>Acroporidae</taxon>
        <taxon>Acropora</taxon>
    </lineage>
</organism>
<dbReference type="EMBL" id="JARQWQ010000007">
    <property type="protein sequence ID" value="KAK2570790.1"/>
    <property type="molecule type" value="Genomic_DNA"/>
</dbReference>
<feature type="compositionally biased region" description="Polar residues" evidence="5">
    <location>
        <begin position="508"/>
        <end position="519"/>
    </location>
</feature>
<evidence type="ECO:0000259" key="6">
    <source>
        <dbReference type="Pfam" id="PF07842"/>
    </source>
</evidence>
<feature type="region of interest" description="Disordered" evidence="5">
    <location>
        <begin position="163"/>
        <end position="194"/>
    </location>
</feature>
<dbReference type="GO" id="GO:0003677">
    <property type="term" value="F:DNA binding"/>
    <property type="evidence" value="ECO:0007669"/>
    <property type="project" value="InterPro"/>
</dbReference>
<keyword evidence="3" id="KW-0539">Nucleus</keyword>
<dbReference type="InterPro" id="IPR028211">
    <property type="entry name" value="Ntr2"/>
</dbReference>
<dbReference type="Pfam" id="PF07842">
    <property type="entry name" value="GCFC"/>
    <property type="match status" value="1"/>
</dbReference>
<feature type="compositionally biased region" description="Basic and acidic residues" evidence="5">
    <location>
        <begin position="523"/>
        <end position="535"/>
    </location>
</feature>
<reference evidence="7" key="2">
    <citation type="journal article" date="2023" name="Science">
        <title>Genomic signatures of disease resistance in endangered staghorn corals.</title>
        <authorList>
            <person name="Vollmer S.V."/>
            <person name="Selwyn J.D."/>
            <person name="Despard B.A."/>
            <person name="Roesel C.L."/>
        </authorList>
    </citation>
    <scope>NUCLEOTIDE SEQUENCE</scope>
    <source>
        <strain evidence="7">K2</strain>
    </source>
</reference>
<feature type="region of interest" description="Disordered" evidence="5">
    <location>
        <begin position="1"/>
        <end position="85"/>
    </location>
</feature>
<dbReference type="InterPro" id="IPR012890">
    <property type="entry name" value="GCFC2-like"/>
</dbReference>
<dbReference type="InterPro" id="IPR022783">
    <property type="entry name" value="GCFC_dom"/>
</dbReference>
<evidence type="ECO:0000256" key="3">
    <source>
        <dbReference type="ARBA" id="ARBA00023242"/>
    </source>
</evidence>
<feature type="compositionally biased region" description="Basic and acidic residues" evidence="5">
    <location>
        <begin position="547"/>
        <end position="560"/>
    </location>
</feature>
<dbReference type="PANTHER" id="PTHR12214">
    <property type="entry name" value="GC-RICH SEQUENCE DNA-BINDING FACTOR"/>
    <property type="match status" value="1"/>
</dbReference>
<feature type="region of interest" description="Disordered" evidence="5">
    <location>
        <begin position="291"/>
        <end position="310"/>
    </location>
</feature>
<feature type="compositionally biased region" description="Acidic residues" evidence="5">
    <location>
        <begin position="168"/>
        <end position="180"/>
    </location>
</feature>
<accession>A0AAD9R111</accession>
<feature type="compositionally biased region" description="Acidic residues" evidence="5">
    <location>
        <begin position="297"/>
        <end position="307"/>
    </location>
</feature>
<dbReference type="PANTHER" id="PTHR12214:SF0">
    <property type="entry name" value="LD29489P"/>
    <property type="match status" value="1"/>
</dbReference>
<feature type="compositionally biased region" description="Basic residues" evidence="5">
    <location>
        <begin position="536"/>
        <end position="546"/>
    </location>
</feature>
<feature type="coiled-coil region" evidence="4">
    <location>
        <begin position="421"/>
        <end position="486"/>
    </location>
</feature>
<comment type="caution">
    <text evidence="7">The sequence shown here is derived from an EMBL/GenBank/DDBJ whole genome shotgun (WGS) entry which is preliminary data.</text>
</comment>
<dbReference type="GO" id="GO:0000390">
    <property type="term" value="P:spliceosomal complex disassembly"/>
    <property type="evidence" value="ECO:0007669"/>
    <property type="project" value="InterPro"/>
</dbReference>
<proteinExistence type="inferred from homology"/>
<feature type="domain" description="GCF C-terminal" evidence="6">
    <location>
        <begin position="600"/>
        <end position="812"/>
    </location>
</feature>
<dbReference type="Proteomes" id="UP001249851">
    <property type="component" value="Unassembled WGS sequence"/>
</dbReference>
<comment type="subcellular location">
    <subcellularLocation>
        <location evidence="1">Nucleus</location>
    </subcellularLocation>
</comment>
<feature type="compositionally biased region" description="Basic residues" evidence="5">
    <location>
        <begin position="1"/>
        <end position="15"/>
    </location>
</feature>